<evidence type="ECO:0000256" key="1">
    <source>
        <dbReference type="SAM" id="MobiDB-lite"/>
    </source>
</evidence>
<evidence type="ECO:0000313" key="2">
    <source>
        <dbReference type="Proteomes" id="UP000887566"/>
    </source>
</evidence>
<reference evidence="3" key="1">
    <citation type="submission" date="2022-11" db="UniProtKB">
        <authorList>
            <consortium name="WormBaseParasite"/>
        </authorList>
    </citation>
    <scope>IDENTIFICATION</scope>
</reference>
<feature type="region of interest" description="Disordered" evidence="1">
    <location>
        <begin position="1"/>
        <end position="70"/>
    </location>
</feature>
<dbReference type="Proteomes" id="UP000887566">
    <property type="component" value="Unplaced"/>
</dbReference>
<feature type="compositionally biased region" description="Polar residues" evidence="1">
    <location>
        <begin position="11"/>
        <end position="29"/>
    </location>
</feature>
<evidence type="ECO:0000313" key="3">
    <source>
        <dbReference type="WBParaSite" id="PSAMB.scaffold1835size27491.g15123.t1"/>
    </source>
</evidence>
<sequence length="120" mass="13507">MLRPFWCGGKQNWQVQRQRPTRVNSTWTDGTDGENQRGAPWSSDRRPGQRGRERARRRSEATRQSGASTQMAVFPAAEWATDDRTASGVAPGRINRRVGAGDGVKLAAARLFIGERRRER</sequence>
<dbReference type="AlphaFoldDB" id="A0A914VDF4"/>
<dbReference type="WBParaSite" id="PSAMB.scaffold1835size27491.g15123.t1">
    <property type="protein sequence ID" value="PSAMB.scaffold1835size27491.g15123.t1"/>
    <property type="gene ID" value="PSAMB.scaffold1835size27491.g15123"/>
</dbReference>
<organism evidence="2 3">
    <name type="scientific">Plectus sambesii</name>
    <dbReference type="NCBI Taxonomy" id="2011161"/>
    <lineage>
        <taxon>Eukaryota</taxon>
        <taxon>Metazoa</taxon>
        <taxon>Ecdysozoa</taxon>
        <taxon>Nematoda</taxon>
        <taxon>Chromadorea</taxon>
        <taxon>Plectida</taxon>
        <taxon>Plectina</taxon>
        <taxon>Plectoidea</taxon>
        <taxon>Plectidae</taxon>
        <taxon>Plectus</taxon>
    </lineage>
</organism>
<protein>
    <submittedName>
        <fullName evidence="3">Uncharacterized protein</fullName>
    </submittedName>
</protein>
<feature type="compositionally biased region" description="Basic and acidic residues" evidence="1">
    <location>
        <begin position="43"/>
        <end position="52"/>
    </location>
</feature>
<name>A0A914VDF4_9BILA</name>
<proteinExistence type="predicted"/>
<accession>A0A914VDF4</accession>
<keyword evidence="2" id="KW-1185">Reference proteome</keyword>